<sequence>MAQPLSCSQLRNCCSAMHMLYNPQENTNSFW</sequence>
<evidence type="ECO:0000313" key="1">
    <source>
        <dbReference type="EMBL" id="MBX12463.1"/>
    </source>
</evidence>
<dbReference type="EMBL" id="GGEC01031979">
    <property type="protein sequence ID" value="MBX12463.1"/>
    <property type="molecule type" value="Transcribed_RNA"/>
</dbReference>
<reference evidence="1" key="1">
    <citation type="submission" date="2018-02" db="EMBL/GenBank/DDBJ databases">
        <title>Rhizophora mucronata_Transcriptome.</title>
        <authorList>
            <person name="Meera S.P."/>
            <person name="Sreeshan A."/>
            <person name="Augustine A."/>
        </authorList>
    </citation>
    <scope>NUCLEOTIDE SEQUENCE</scope>
    <source>
        <tissue evidence="1">Leaf</tissue>
    </source>
</reference>
<dbReference type="AlphaFoldDB" id="A0A2P2L3B9"/>
<name>A0A2P2L3B9_RHIMU</name>
<protein>
    <submittedName>
        <fullName evidence="1">Uncharacterized protein</fullName>
    </submittedName>
</protein>
<proteinExistence type="predicted"/>
<accession>A0A2P2L3B9</accession>
<organism evidence="1">
    <name type="scientific">Rhizophora mucronata</name>
    <name type="common">Asiatic mangrove</name>
    <dbReference type="NCBI Taxonomy" id="61149"/>
    <lineage>
        <taxon>Eukaryota</taxon>
        <taxon>Viridiplantae</taxon>
        <taxon>Streptophyta</taxon>
        <taxon>Embryophyta</taxon>
        <taxon>Tracheophyta</taxon>
        <taxon>Spermatophyta</taxon>
        <taxon>Magnoliopsida</taxon>
        <taxon>eudicotyledons</taxon>
        <taxon>Gunneridae</taxon>
        <taxon>Pentapetalae</taxon>
        <taxon>rosids</taxon>
        <taxon>fabids</taxon>
        <taxon>Malpighiales</taxon>
        <taxon>Rhizophoraceae</taxon>
        <taxon>Rhizophora</taxon>
    </lineage>
</organism>